<reference evidence="1 2" key="1">
    <citation type="submission" date="2023-12" db="EMBL/GenBank/DDBJ databases">
        <title>the genome sequence of Hyalangium sp. s54d21.</title>
        <authorList>
            <person name="Zhang X."/>
        </authorList>
    </citation>
    <scope>NUCLEOTIDE SEQUENCE [LARGE SCALE GENOMIC DNA]</scope>
    <source>
        <strain evidence="2">s54d21</strain>
    </source>
</reference>
<gene>
    <name evidence="1" type="ORF">SYV04_05350</name>
</gene>
<sequence length="209" mass="23696">MPPESTALAPLLQHRALRVRQTKEWAEILTGFEGRNRYQVVGDNGQPLFFAGEVGSGVGLFLVRSFFKAKRPFTMELKTPTGVTALRLRRPLRLLFSHMKVEDGEGRLLGSIQQRFAFFSRIYEVRGPSGEVLGRLRGPLFSPWTFILEENGKDVGRIQKRWGGLGKEMFSEADNFGVVFEKEQDARLRTLAVAATFLIDFVHFENYGV</sequence>
<protein>
    <submittedName>
        <fullName evidence="1">Phospholipid scramblase-related protein</fullName>
    </submittedName>
</protein>
<comment type="caution">
    <text evidence="1">The sequence shown here is derived from an EMBL/GenBank/DDBJ whole genome shotgun (WGS) entry which is preliminary data.</text>
</comment>
<dbReference type="Pfam" id="PF03803">
    <property type="entry name" value="Scramblase"/>
    <property type="match status" value="1"/>
</dbReference>
<dbReference type="InterPro" id="IPR005552">
    <property type="entry name" value="Scramblase"/>
</dbReference>
<dbReference type="PANTHER" id="PTHR23248:SF9">
    <property type="entry name" value="PHOSPHOLIPID SCRAMBLASE"/>
    <property type="match status" value="1"/>
</dbReference>
<dbReference type="InterPro" id="IPR025659">
    <property type="entry name" value="Tubby-like_C"/>
</dbReference>
<evidence type="ECO:0000313" key="1">
    <source>
        <dbReference type="EMBL" id="MDY7225794.1"/>
    </source>
</evidence>
<dbReference type="PANTHER" id="PTHR23248">
    <property type="entry name" value="PHOSPHOLIPID SCRAMBLASE-RELATED"/>
    <property type="match status" value="1"/>
</dbReference>
<keyword evidence="2" id="KW-1185">Reference proteome</keyword>
<organism evidence="1 2">
    <name type="scientific">Hyalangium rubrum</name>
    <dbReference type="NCBI Taxonomy" id="3103134"/>
    <lineage>
        <taxon>Bacteria</taxon>
        <taxon>Pseudomonadati</taxon>
        <taxon>Myxococcota</taxon>
        <taxon>Myxococcia</taxon>
        <taxon>Myxococcales</taxon>
        <taxon>Cystobacterineae</taxon>
        <taxon>Archangiaceae</taxon>
        <taxon>Hyalangium</taxon>
    </lineage>
</organism>
<accession>A0ABU5GYL4</accession>
<proteinExistence type="predicted"/>
<dbReference type="EMBL" id="JAXIVS010000002">
    <property type="protein sequence ID" value="MDY7225794.1"/>
    <property type="molecule type" value="Genomic_DNA"/>
</dbReference>
<evidence type="ECO:0000313" key="2">
    <source>
        <dbReference type="Proteomes" id="UP001291309"/>
    </source>
</evidence>
<dbReference type="Proteomes" id="UP001291309">
    <property type="component" value="Unassembled WGS sequence"/>
</dbReference>
<dbReference type="SUPFAM" id="SSF54518">
    <property type="entry name" value="Tubby C-terminal domain-like"/>
    <property type="match status" value="1"/>
</dbReference>
<dbReference type="RefSeq" id="WP_321544523.1">
    <property type="nucleotide sequence ID" value="NZ_JAXIVS010000002.1"/>
</dbReference>
<name>A0ABU5GYL4_9BACT</name>